<reference evidence="1 2" key="1">
    <citation type="submission" date="2019-10" db="EMBL/GenBank/DDBJ databases">
        <title>Rudanella paleaurantiibacter sp. nov., isolated from sludge.</title>
        <authorList>
            <person name="Xu S.Q."/>
        </authorList>
    </citation>
    <scope>NUCLEOTIDE SEQUENCE [LARGE SCALE GENOMIC DNA]</scope>
    <source>
        <strain evidence="1 2">HX-22-17</strain>
    </source>
</reference>
<dbReference type="SUPFAM" id="SSF53756">
    <property type="entry name" value="UDP-Glycosyltransferase/glycogen phosphorylase"/>
    <property type="match status" value="1"/>
</dbReference>
<dbReference type="RefSeq" id="WP_152123596.1">
    <property type="nucleotide sequence ID" value="NZ_WELI01000002.1"/>
</dbReference>
<protein>
    <submittedName>
        <fullName evidence="1">Glycosyl transferase</fullName>
    </submittedName>
</protein>
<evidence type="ECO:0000313" key="1">
    <source>
        <dbReference type="EMBL" id="KAB7732021.1"/>
    </source>
</evidence>
<dbReference type="Gene3D" id="3.40.50.2000">
    <property type="entry name" value="Glycogen Phosphorylase B"/>
    <property type="match status" value="2"/>
</dbReference>
<name>A0A7J5U2V8_9BACT</name>
<comment type="caution">
    <text evidence="1">The sequence shown here is derived from an EMBL/GenBank/DDBJ whole genome shotgun (WGS) entry which is preliminary data.</text>
</comment>
<dbReference type="Proteomes" id="UP000488299">
    <property type="component" value="Unassembled WGS sequence"/>
</dbReference>
<sequence length="394" mass="44498">MRLLFLVQGEGRGHLTQAIALAQIVQEAGHTVVAALVGVAEGRPVPPFFAESFGTSIESVASPALVYSPRTNELLMLKTMLATVGQLRLLRQSTRQIRDAIERYKPDLVVNFYEPLGGLTYARYWPEVPMVCVAHQYLAFHPQFVFPVGKWPARLAFLFNSWLTSIGAVTRLALSFDALPHVPARRLRVVPPLLRREVTHQEPGLNNYWLAYLTQPGLATRLYEAHRQHPEVPLRFFNPATTEPDQIIDETLTCYRIDGPRFIEAMRQCRAVVTTAGFESVCEAFYLNKPVLMMPQPNHYEQHCNALDGQRAGVGVAATSLDFSALIDYLPHHDFGRNQTFRQWHGQCGPLFLDALAQAGHSETKRIQWPVFLLGRKKAESDYEHQATLHRQPV</sequence>
<keyword evidence="1" id="KW-0808">Transferase</keyword>
<dbReference type="EMBL" id="WELI01000002">
    <property type="protein sequence ID" value="KAB7732021.1"/>
    <property type="molecule type" value="Genomic_DNA"/>
</dbReference>
<accession>A0A7J5U2V8</accession>
<keyword evidence="2" id="KW-1185">Reference proteome</keyword>
<gene>
    <name evidence="1" type="ORF">F5984_07330</name>
</gene>
<dbReference type="GO" id="GO:0016757">
    <property type="term" value="F:glycosyltransferase activity"/>
    <property type="evidence" value="ECO:0007669"/>
    <property type="project" value="TreeGrafter"/>
</dbReference>
<dbReference type="AlphaFoldDB" id="A0A7J5U2V8"/>
<proteinExistence type="predicted"/>
<evidence type="ECO:0000313" key="2">
    <source>
        <dbReference type="Proteomes" id="UP000488299"/>
    </source>
</evidence>
<dbReference type="PANTHER" id="PTHR21015">
    <property type="entry name" value="UDP-N-ACETYLGLUCOSAMINE--N-ACETYLMURAMYL-(PENTAPEPTIDE) PYROPHOSPHORYL-UNDECAPRENOL N-ACETYLGLUCOSAMINE TRANSFERASE 1"/>
    <property type="match status" value="1"/>
</dbReference>
<dbReference type="PANTHER" id="PTHR21015:SF22">
    <property type="entry name" value="GLYCOSYLTRANSFERASE"/>
    <property type="match status" value="1"/>
</dbReference>
<organism evidence="1 2">
    <name type="scientific">Rudanella paleaurantiibacter</name>
    <dbReference type="NCBI Taxonomy" id="2614655"/>
    <lineage>
        <taxon>Bacteria</taxon>
        <taxon>Pseudomonadati</taxon>
        <taxon>Bacteroidota</taxon>
        <taxon>Cytophagia</taxon>
        <taxon>Cytophagales</taxon>
        <taxon>Cytophagaceae</taxon>
        <taxon>Rudanella</taxon>
    </lineage>
</organism>
<dbReference type="Pfam" id="PF13528">
    <property type="entry name" value="Glyco_trans_1_3"/>
    <property type="match status" value="1"/>
</dbReference>